<dbReference type="InterPro" id="IPR050189">
    <property type="entry name" value="MFS_Efflux_Transporters"/>
</dbReference>
<feature type="transmembrane region" description="Helical" evidence="7">
    <location>
        <begin position="265"/>
        <end position="282"/>
    </location>
</feature>
<feature type="transmembrane region" description="Helical" evidence="7">
    <location>
        <begin position="327"/>
        <end position="348"/>
    </location>
</feature>
<keyword evidence="5 7" id="KW-1133">Transmembrane helix</keyword>
<feature type="transmembrane region" description="Helical" evidence="7">
    <location>
        <begin position="234"/>
        <end position="258"/>
    </location>
</feature>
<dbReference type="PRINTS" id="PR01035">
    <property type="entry name" value="TCRTETA"/>
</dbReference>
<evidence type="ECO:0000256" key="7">
    <source>
        <dbReference type="SAM" id="Phobius"/>
    </source>
</evidence>
<evidence type="ECO:0000259" key="8">
    <source>
        <dbReference type="PROSITE" id="PS50850"/>
    </source>
</evidence>
<feature type="transmembrane region" description="Helical" evidence="7">
    <location>
        <begin position="131"/>
        <end position="154"/>
    </location>
</feature>
<dbReference type="AlphaFoldDB" id="A0A4R2P9N6"/>
<dbReference type="Proteomes" id="UP000295416">
    <property type="component" value="Unassembled WGS sequence"/>
</dbReference>
<feature type="transmembrane region" description="Helical" evidence="7">
    <location>
        <begin position="99"/>
        <end position="119"/>
    </location>
</feature>
<evidence type="ECO:0000256" key="3">
    <source>
        <dbReference type="ARBA" id="ARBA00022475"/>
    </source>
</evidence>
<comment type="subcellular location">
    <subcellularLocation>
        <location evidence="1">Cell membrane</location>
        <topology evidence="1">Multi-pass membrane protein</topology>
    </subcellularLocation>
</comment>
<dbReference type="GO" id="GO:0022857">
    <property type="term" value="F:transmembrane transporter activity"/>
    <property type="evidence" value="ECO:0007669"/>
    <property type="project" value="InterPro"/>
</dbReference>
<evidence type="ECO:0000256" key="5">
    <source>
        <dbReference type="ARBA" id="ARBA00022989"/>
    </source>
</evidence>
<feature type="transmembrane region" description="Helical" evidence="7">
    <location>
        <begin position="354"/>
        <end position="375"/>
    </location>
</feature>
<dbReference type="EMBL" id="SLXK01000002">
    <property type="protein sequence ID" value="TCP31749.1"/>
    <property type="molecule type" value="Genomic_DNA"/>
</dbReference>
<organism evidence="9 10">
    <name type="scientific">Scopulibacillus darangshiensis</name>
    <dbReference type="NCBI Taxonomy" id="442528"/>
    <lineage>
        <taxon>Bacteria</taxon>
        <taxon>Bacillati</taxon>
        <taxon>Bacillota</taxon>
        <taxon>Bacilli</taxon>
        <taxon>Bacillales</taxon>
        <taxon>Sporolactobacillaceae</taxon>
        <taxon>Scopulibacillus</taxon>
    </lineage>
</organism>
<keyword evidence="2" id="KW-0813">Transport</keyword>
<keyword evidence="4 7" id="KW-0812">Transmembrane</keyword>
<name>A0A4R2P9N6_9BACL</name>
<evidence type="ECO:0000256" key="6">
    <source>
        <dbReference type="ARBA" id="ARBA00023136"/>
    </source>
</evidence>
<dbReference type="GO" id="GO:0005886">
    <property type="term" value="C:plasma membrane"/>
    <property type="evidence" value="ECO:0007669"/>
    <property type="project" value="UniProtKB-SubCell"/>
</dbReference>
<feature type="transmembrane region" description="Helical" evidence="7">
    <location>
        <begin position="201"/>
        <end position="222"/>
    </location>
</feature>
<dbReference type="PANTHER" id="PTHR43124:SF10">
    <property type="entry name" value="PURINE EFFLUX PUMP PBUE"/>
    <property type="match status" value="1"/>
</dbReference>
<feature type="transmembrane region" description="Helical" evidence="7">
    <location>
        <begin position="288"/>
        <end position="306"/>
    </location>
</feature>
<dbReference type="Pfam" id="PF07690">
    <property type="entry name" value="MFS_1"/>
    <property type="match status" value="1"/>
</dbReference>
<dbReference type="PROSITE" id="PS50850">
    <property type="entry name" value="MFS"/>
    <property type="match status" value="1"/>
</dbReference>
<dbReference type="Gene3D" id="1.20.1250.20">
    <property type="entry name" value="MFS general substrate transporter like domains"/>
    <property type="match status" value="2"/>
</dbReference>
<feature type="transmembrane region" description="Helical" evidence="7">
    <location>
        <begin position="70"/>
        <end position="93"/>
    </location>
</feature>
<keyword evidence="3" id="KW-1003">Cell membrane</keyword>
<feature type="domain" description="Major facilitator superfamily (MFS) profile" evidence="8">
    <location>
        <begin position="4"/>
        <end position="379"/>
    </location>
</feature>
<evidence type="ECO:0000256" key="1">
    <source>
        <dbReference type="ARBA" id="ARBA00004651"/>
    </source>
</evidence>
<dbReference type="SUPFAM" id="SSF103473">
    <property type="entry name" value="MFS general substrate transporter"/>
    <property type="match status" value="1"/>
</dbReference>
<dbReference type="PANTHER" id="PTHR43124">
    <property type="entry name" value="PURINE EFFLUX PUMP PBUE"/>
    <property type="match status" value="1"/>
</dbReference>
<comment type="caution">
    <text evidence="9">The sequence shown here is derived from an EMBL/GenBank/DDBJ whole genome shotgun (WGS) entry which is preliminary data.</text>
</comment>
<keyword evidence="6 7" id="KW-0472">Membrane</keyword>
<gene>
    <name evidence="9" type="ORF">EV207_102242</name>
</gene>
<protein>
    <submittedName>
        <fullName evidence="9">DHA1 family purine base/nucleoside efflux pump-like MFS transporter</fullName>
    </submittedName>
</protein>
<dbReference type="InterPro" id="IPR011701">
    <property type="entry name" value="MFS"/>
</dbReference>
<dbReference type="InterPro" id="IPR001958">
    <property type="entry name" value="Tet-R_TetA/multi-R_MdtG-like"/>
</dbReference>
<feature type="transmembrane region" description="Helical" evidence="7">
    <location>
        <begin position="160"/>
        <end position="181"/>
    </location>
</feature>
<sequence length="392" mass="41503">MNFRVYILAIASFVAGTVELIIGGVLDLVSNDLHVSISAAGQLITVYSLVFALAAPTLLAVTSKFERKKLYICTLFVFLIGNILAAVSPTYTWLMAARILTAASGSLVVVLSLTMAAAVTTPAYRGRAIGIIFMGISGSLVLGVPIGMVLGANFGWQAPFILISVLTVISIIGVSFFLSKIPPKPAVPLGQQLATLKNKKILSAQMISFFMLTGHMTLYAYFTPYLKNVMGLNGVLVSLFYFIFGVAAVMGGGVGGWASDKFGTARSILSIVACFGVALVLLPLTAQSIYIFTIVMILWSMLSWAISPAQQNYLIQAAPETSDIQMGLNTTAIHLGIALGSAIGGIVVESYSVHYNAWVGSAFVLLAFFCAVFSLTRPSAAEPAADQELQAN</sequence>
<evidence type="ECO:0000256" key="2">
    <source>
        <dbReference type="ARBA" id="ARBA00022448"/>
    </source>
</evidence>
<reference evidence="9 10" key="1">
    <citation type="submission" date="2019-03" db="EMBL/GenBank/DDBJ databases">
        <title>Genomic Encyclopedia of Type Strains, Phase IV (KMG-IV): sequencing the most valuable type-strain genomes for metagenomic binning, comparative biology and taxonomic classification.</title>
        <authorList>
            <person name="Goeker M."/>
        </authorList>
    </citation>
    <scope>NUCLEOTIDE SEQUENCE [LARGE SCALE GENOMIC DNA]</scope>
    <source>
        <strain evidence="9 10">DSM 19377</strain>
    </source>
</reference>
<proteinExistence type="predicted"/>
<evidence type="ECO:0000256" key="4">
    <source>
        <dbReference type="ARBA" id="ARBA00022692"/>
    </source>
</evidence>
<dbReference type="CDD" id="cd17324">
    <property type="entry name" value="MFS_NepI_like"/>
    <property type="match status" value="1"/>
</dbReference>
<feature type="transmembrane region" description="Helical" evidence="7">
    <location>
        <begin position="7"/>
        <end position="29"/>
    </location>
</feature>
<dbReference type="OrthoDB" id="2727100at2"/>
<accession>A0A4R2P9N6</accession>
<evidence type="ECO:0000313" key="10">
    <source>
        <dbReference type="Proteomes" id="UP000295416"/>
    </source>
</evidence>
<dbReference type="InterPro" id="IPR036259">
    <property type="entry name" value="MFS_trans_sf"/>
</dbReference>
<dbReference type="InterPro" id="IPR020846">
    <property type="entry name" value="MFS_dom"/>
</dbReference>
<feature type="transmembrane region" description="Helical" evidence="7">
    <location>
        <begin position="35"/>
        <end position="58"/>
    </location>
</feature>
<keyword evidence="10" id="KW-1185">Reference proteome</keyword>
<evidence type="ECO:0000313" key="9">
    <source>
        <dbReference type="EMBL" id="TCP31749.1"/>
    </source>
</evidence>